<evidence type="ECO:0000313" key="5">
    <source>
        <dbReference type="Proteomes" id="UP000801492"/>
    </source>
</evidence>
<organism evidence="3 5">
    <name type="scientific">Ignelater luminosus</name>
    <name type="common">Cucubano</name>
    <name type="synonym">Pyrophorus luminosus</name>
    <dbReference type="NCBI Taxonomy" id="2038154"/>
    <lineage>
        <taxon>Eukaryota</taxon>
        <taxon>Metazoa</taxon>
        <taxon>Ecdysozoa</taxon>
        <taxon>Arthropoda</taxon>
        <taxon>Hexapoda</taxon>
        <taxon>Insecta</taxon>
        <taxon>Pterygota</taxon>
        <taxon>Neoptera</taxon>
        <taxon>Endopterygota</taxon>
        <taxon>Coleoptera</taxon>
        <taxon>Polyphaga</taxon>
        <taxon>Elateriformia</taxon>
        <taxon>Elateroidea</taxon>
        <taxon>Elateridae</taxon>
        <taxon>Agrypninae</taxon>
        <taxon>Pyrophorini</taxon>
        <taxon>Ignelater</taxon>
    </lineage>
</organism>
<dbReference type="OrthoDB" id="6753578at2759"/>
<feature type="region of interest" description="Disordered" evidence="1">
    <location>
        <begin position="1"/>
        <end position="28"/>
    </location>
</feature>
<name>A0A8K0CHG4_IGNLU</name>
<dbReference type="PANTHER" id="PTHR10773">
    <property type="entry name" value="DNA-DIRECTED RNA POLYMERASES I, II, AND III SUBUNIT RPABC2"/>
    <property type="match status" value="1"/>
</dbReference>
<protein>
    <recommendedName>
        <fullName evidence="2">DUF7869 domain-containing protein</fullName>
    </recommendedName>
</protein>
<evidence type="ECO:0000313" key="3">
    <source>
        <dbReference type="EMBL" id="KAF2884598.1"/>
    </source>
</evidence>
<dbReference type="Pfam" id="PF25273">
    <property type="entry name" value="DUF7869"/>
    <property type="match status" value="1"/>
</dbReference>
<dbReference type="EMBL" id="VTPC01090153">
    <property type="protein sequence ID" value="KAF2884598.1"/>
    <property type="molecule type" value="Genomic_DNA"/>
</dbReference>
<evidence type="ECO:0000256" key="1">
    <source>
        <dbReference type="SAM" id="MobiDB-lite"/>
    </source>
</evidence>
<dbReference type="AlphaFoldDB" id="A0A8K0CHG4"/>
<reference evidence="3" key="1">
    <citation type="submission" date="2019-08" db="EMBL/GenBank/DDBJ databases">
        <title>The genome of the North American firefly Photinus pyralis.</title>
        <authorList>
            <consortium name="Photinus pyralis genome working group"/>
            <person name="Fallon T.R."/>
            <person name="Sander Lower S.E."/>
            <person name="Weng J.-K."/>
        </authorList>
    </citation>
    <scope>NUCLEOTIDE SEQUENCE</scope>
    <source>
        <strain evidence="3">TRF0915ILg1</strain>
        <tissue evidence="3">Whole body</tissue>
    </source>
</reference>
<proteinExistence type="predicted"/>
<comment type="caution">
    <text evidence="3">The sequence shown here is derived from an EMBL/GenBank/DDBJ whole genome shotgun (WGS) entry which is preliminary data.</text>
</comment>
<gene>
    <name evidence="4" type="ORF">ILUMI_14048</name>
    <name evidence="3" type="ORF">ILUMI_21578</name>
</gene>
<accession>A0A8K0CHG4</accession>
<feature type="domain" description="DUF7869" evidence="2">
    <location>
        <begin position="160"/>
        <end position="220"/>
    </location>
</feature>
<dbReference type="PANTHER" id="PTHR10773:SF19">
    <property type="match status" value="1"/>
</dbReference>
<dbReference type="InterPro" id="IPR057191">
    <property type="entry name" value="DUF7869"/>
</dbReference>
<keyword evidence="5" id="KW-1185">Reference proteome</keyword>
<feature type="compositionally biased region" description="Acidic residues" evidence="1">
    <location>
        <begin position="1"/>
        <end position="17"/>
    </location>
</feature>
<evidence type="ECO:0000259" key="2">
    <source>
        <dbReference type="Pfam" id="PF25273"/>
    </source>
</evidence>
<sequence length="222" mass="25395">MESSSVDEDPYATDEDRDYNPSFHRSDTDTCTTCDALQNIVKRSTNQERVASSKVKLEYHQRRADKAVSCKLSDIKTYTPQSDSIVICFDLQQTLPTLLLTTSKTFYLRQPWTYNFCVHNLLTGAADMYSWDETVASRGSQEIGSCLVSYIKSLPPNVNKIVAYSDSCGGQNKNKYICKLFMFLVRDSAIKEIHHKLLEPGHIYMECDRDFGMVEKNKRKNP</sequence>
<dbReference type="EMBL" id="VTPC01012520">
    <property type="protein sequence ID" value="KAF2892125.1"/>
    <property type="molecule type" value="Genomic_DNA"/>
</dbReference>
<dbReference type="Proteomes" id="UP000801492">
    <property type="component" value="Unassembled WGS sequence"/>
</dbReference>
<evidence type="ECO:0000313" key="4">
    <source>
        <dbReference type="EMBL" id="KAF2892125.1"/>
    </source>
</evidence>